<dbReference type="PANTHER" id="PTHR46445:SF3">
    <property type="entry name" value="RNA POLYMERASE II DEGRADATION FACTOR-LIKE PROTEIN (DUF1296)-RELATED"/>
    <property type="match status" value="1"/>
</dbReference>
<feature type="region of interest" description="Disordered" evidence="1">
    <location>
        <begin position="433"/>
        <end position="507"/>
    </location>
</feature>
<dbReference type="InterPro" id="IPR009060">
    <property type="entry name" value="UBA-like_sf"/>
</dbReference>
<feature type="compositionally biased region" description="Polar residues" evidence="1">
    <location>
        <begin position="122"/>
        <end position="140"/>
    </location>
</feature>
<feature type="compositionally biased region" description="Polar residues" evidence="1">
    <location>
        <begin position="804"/>
        <end position="820"/>
    </location>
</feature>
<feature type="region of interest" description="Disordered" evidence="1">
    <location>
        <begin position="63"/>
        <end position="181"/>
    </location>
</feature>
<dbReference type="RefSeq" id="XP_009785950.1">
    <property type="nucleotide sequence ID" value="XM_009787648.1"/>
</dbReference>
<feature type="compositionally biased region" description="Low complexity" evidence="1">
    <location>
        <begin position="827"/>
        <end position="843"/>
    </location>
</feature>
<dbReference type="STRING" id="4096.A0A1U7XHK4"/>
<dbReference type="PANTHER" id="PTHR46445">
    <property type="entry name" value="RNA POLYMERASE II DEGRADATION FACTOR-LIKE PROTEIN (DUF1296)"/>
    <property type="match status" value="1"/>
</dbReference>
<dbReference type="OrthoDB" id="762072at2759"/>
<feature type="region of interest" description="Disordered" evidence="1">
    <location>
        <begin position="778"/>
        <end position="843"/>
    </location>
</feature>
<feature type="region of interest" description="Disordered" evidence="1">
    <location>
        <begin position="254"/>
        <end position="292"/>
    </location>
</feature>
<feature type="compositionally biased region" description="Polar residues" evidence="1">
    <location>
        <begin position="309"/>
        <end position="329"/>
    </location>
</feature>
<dbReference type="InterPro" id="IPR009719">
    <property type="entry name" value="GIP1_N"/>
</dbReference>
<feature type="compositionally biased region" description="Low complexity" evidence="1">
    <location>
        <begin position="158"/>
        <end position="169"/>
    </location>
</feature>
<feature type="region of interest" description="Disordered" evidence="1">
    <location>
        <begin position="305"/>
        <end position="329"/>
    </location>
</feature>
<feature type="compositionally biased region" description="Basic and acidic residues" evidence="1">
    <location>
        <begin position="63"/>
        <end position="84"/>
    </location>
</feature>
<evidence type="ECO:0000313" key="3">
    <source>
        <dbReference type="Proteomes" id="UP000189701"/>
    </source>
</evidence>
<keyword evidence="3" id="KW-1185">Reference proteome</keyword>
<feature type="compositionally biased region" description="Polar residues" evidence="1">
    <location>
        <begin position="463"/>
        <end position="488"/>
    </location>
</feature>
<gene>
    <name evidence="4" type="primary">LOC104234138</name>
</gene>
<reference evidence="4" key="2">
    <citation type="submission" date="2025-08" db="UniProtKB">
        <authorList>
            <consortium name="RefSeq"/>
        </authorList>
    </citation>
    <scope>IDENTIFICATION</scope>
    <source>
        <tissue evidence="4">Leaf</tissue>
    </source>
</reference>
<feature type="compositionally biased region" description="Low complexity" evidence="1">
    <location>
        <begin position="778"/>
        <end position="787"/>
    </location>
</feature>
<dbReference type="Pfam" id="PF06972">
    <property type="entry name" value="GIP1_N"/>
    <property type="match status" value="1"/>
</dbReference>
<reference evidence="3" key="1">
    <citation type="journal article" date="2013" name="Genome Biol.">
        <title>Reference genomes and transcriptomes of Nicotiana sylvestris and Nicotiana tomentosiformis.</title>
        <authorList>
            <person name="Sierro N."/>
            <person name="Battey J.N."/>
            <person name="Ouadi S."/>
            <person name="Bovet L."/>
            <person name="Goepfert S."/>
            <person name="Bakaher N."/>
            <person name="Peitsch M.C."/>
            <person name="Ivanov N.V."/>
        </authorList>
    </citation>
    <scope>NUCLEOTIDE SEQUENCE [LARGE SCALE GENOMIC DNA]</scope>
</reference>
<evidence type="ECO:0000259" key="2">
    <source>
        <dbReference type="Pfam" id="PF06972"/>
    </source>
</evidence>
<accession>A0A1U7XHK4</accession>
<protein>
    <submittedName>
        <fullName evidence="4">Uncharacterized protein LOC104234138 isoform X1</fullName>
    </submittedName>
</protein>
<feature type="domain" description="GBF-interacting protein 1 N-terminal" evidence="2">
    <location>
        <begin position="15"/>
        <end position="73"/>
    </location>
</feature>
<name>A0A1U7XHK4_NICSY</name>
<dbReference type="SUPFAM" id="SSF46934">
    <property type="entry name" value="UBA-like"/>
    <property type="match status" value="1"/>
</dbReference>
<proteinExistence type="predicted"/>
<evidence type="ECO:0000313" key="4">
    <source>
        <dbReference type="RefSeq" id="XP_009785950.1"/>
    </source>
</evidence>
<dbReference type="AlphaFoldDB" id="A0A1U7XHK4"/>
<sequence length="843" mass="90039">MSSRGGNGGVGVQAIPAGSRKVVQSLKEIVNCPEPEIYAMLKECNMDPNEAVNRLLTQDTFHEVKSKREKRKEVQSKDTTESRPRGSVNNSGRGSRGGAERYVGRGGSEPTKPTPGYKKENGSYTSNLASTPGVSGSNISRRAATISDAAANETKRPASAAVDGVSSVSQHSSGYQHTWGGVPGQVSMADIVKMGKPQSKVPSIPNVSHRNVNANQNHIQGIPSGASHQNIQFSDDHTSNVSDVYRESGDYRVQHHSTDEEWPLIEQPSVASQPSISEPPADSELHPDPANISYDRINHQTEIDEVQGTDDSTAENLGSPPSRNLQEENTGGASIYENDLYRFQNQNHTFDHQDAEDVNVSVSSVAANLQQLNVHDDRGLSPEGDGPSVVIPDHLQVQTADCSHLSFGSFGAGIGGSFSGPLASAPVKTSLEDAPKDVEGSSVGHLGSRAPEYYGDESLGHASESNLYHRTNASSGNYDSPSASQPEQLKTELSEHGNQYSYPSSAGGYTYETAQQLTAAFSQPQTSSQMQNLASFSNVMAFTNSLPSTLLAANVHAGRESDPSYSPFSATQAMPTKYGNSVSSIGGSTISMPESLRTVGFQSAQPTQQTLSGTSVTTGPAVPQHLAVHPYSQPTLPLGPFANMISYPFMPQSYTYMPSAFQQPFAGNSTYHQSLAAVLPQYKNSVSVSSLPQSASVASGYGGFGNTTTIPGNFPMNPPAAPSGTNLSYDDMLSSQYKDTNHLMSLQQGENSAMWLHGPGSRTMSAVPANTYYGFQGQNQQSGGFRQAQQPMQNHGSLGYPNFYHSQAGISLEHQQQNPRDGSLGASQGQPKQSQQQLWQNSY</sequence>
<evidence type="ECO:0000256" key="1">
    <source>
        <dbReference type="SAM" id="MobiDB-lite"/>
    </source>
</evidence>
<dbReference type="Proteomes" id="UP000189701">
    <property type="component" value="Unplaced"/>
</dbReference>
<organism evidence="3 4">
    <name type="scientific">Nicotiana sylvestris</name>
    <name type="common">Wood tobacco</name>
    <name type="synonym">South American tobacco</name>
    <dbReference type="NCBI Taxonomy" id="4096"/>
    <lineage>
        <taxon>Eukaryota</taxon>
        <taxon>Viridiplantae</taxon>
        <taxon>Streptophyta</taxon>
        <taxon>Embryophyta</taxon>
        <taxon>Tracheophyta</taxon>
        <taxon>Spermatophyta</taxon>
        <taxon>Magnoliopsida</taxon>
        <taxon>eudicotyledons</taxon>
        <taxon>Gunneridae</taxon>
        <taxon>Pentapetalae</taxon>
        <taxon>asterids</taxon>
        <taxon>lamiids</taxon>
        <taxon>Solanales</taxon>
        <taxon>Solanaceae</taxon>
        <taxon>Nicotianoideae</taxon>
        <taxon>Nicotianeae</taxon>
        <taxon>Nicotiana</taxon>
    </lineage>
</organism>
<dbReference type="eggNOG" id="ENOG502QRB3">
    <property type="taxonomic scope" value="Eukaryota"/>
</dbReference>